<feature type="region of interest" description="Disordered" evidence="1">
    <location>
        <begin position="63"/>
        <end position="92"/>
    </location>
</feature>
<dbReference type="EMBL" id="BAAAOR010000023">
    <property type="protein sequence ID" value="GAA1522741.1"/>
    <property type="molecule type" value="Genomic_DNA"/>
</dbReference>
<gene>
    <name evidence="2" type="ORF">GCM10009788_28290</name>
</gene>
<proteinExistence type="predicted"/>
<dbReference type="Proteomes" id="UP001500842">
    <property type="component" value="Unassembled WGS sequence"/>
</dbReference>
<sequence>MNPLSPHDVPRPTLAPARRDEILREVLSAAPAPRRPRPAWQLPLAAAAAVGVIATGSAVLLGGDGSRPRPAATTTVPTATTTPTTPVDDIGGGPLSPGAAQRVIDHCARSMGFDAGRYAPVFTQEARTGSGAVAVVLARDAATGTEYLCRDAAYGTDGSMVAGPQSKSVVEQPSADRPLTSVDAGGWSYATPLDRPGVVTDLGVDRSYRVDPAVGRVEMRVGTATAPGTWRSAVPSDGYVYVAAWADTELPLDGIVLETRAFDTAGRPLASDLLGTERPDLGSPRP</sequence>
<comment type="caution">
    <text evidence="2">The sequence shown here is derived from an EMBL/GenBank/DDBJ whole genome shotgun (WGS) entry which is preliminary data.</text>
</comment>
<evidence type="ECO:0000313" key="2">
    <source>
        <dbReference type="EMBL" id="GAA1522741.1"/>
    </source>
</evidence>
<reference evidence="2 3" key="1">
    <citation type="journal article" date="2019" name="Int. J. Syst. Evol. Microbiol.">
        <title>The Global Catalogue of Microorganisms (GCM) 10K type strain sequencing project: providing services to taxonomists for standard genome sequencing and annotation.</title>
        <authorList>
            <consortium name="The Broad Institute Genomics Platform"/>
            <consortium name="The Broad Institute Genome Sequencing Center for Infectious Disease"/>
            <person name="Wu L."/>
            <person name="Ma J."/>
        </authorList>
    </citation>
    <scope>NUCLEOTIDE SEQUENCE [LARGE SCALE GENOMIC DNA]</scope>
    <source>
        <strain evidence="2 3">JCM 14942</strain>
    </source>
</reference>
<dbReference type="RefSeq" id="WP_344112476.1">
    <property type="nucleotide sequence ID" value="NZ_BAAAOR010000023.1"/>
</dbReference>
<name>A0ABN2APG0_9ACTN</name>
<accession>A0ABN2APG0</accession>
<keyword evidence="3" id="KW-1185">Reference proteome</keyword>
<feature type="compositionally biased region" description="Low complexity" evidence="1">
    <location>
        <begin position="68"/>
        <end position="87"/>
    </location>
</feature>
<evidence type="ECO:0000313" key="3">
    <source>
        <dbReference type="Proteomes" id="UP001500842"/>
    </source>
</evidence>
<organism evidence="2 3">
    <name type="scientific">Nocardioides humi</name>
    <dbReference type="NCBI Taxonomy" id="449461"/>
    <lineage>
        <taxon>Bacteria</taxon>
        <taxon>Bacillati</taxon>
        <taxon>Actinomycetota</taxon>
        <taxon>Actinomycetes</taxon>
        <taxon>Propionibacteriales</taxon>
        <taxon>Nocardioidaceae</taxon>
        <taxon>Nocardioides</taxon>
    </lineage>
</organism>
<evidence type="ECO:0000256" key="1">
    <source>
        <dbReference type="SAM" id="MobiDB-lite"/>
    </source>
</evidence>
<protein>
    <submittedName>
        <fullName evidence="2">Uncharacterized protein</fullName>
    </submittedName>
</protein>